<dbReference type="EMBL" id="AP019525">
    <property type="protein sequence ID" value="BBI90917.1"/>
    <property type="molecule type" value="Genomic_DNA"/>
</dbReference>
<proteinExistence type="predicted"/>
<accession>A0A5S9BZG3</accession>
<protein>
    <submittedName>
        <fullName evidence="1">Uncharacterized protein</fullName>
    </submittedName>
</protein>
<evidence type="ECO:0000313" key="1">
    <source>
        <dbReference type="EMBL" id="BBI90917.1"/>
    </source>
</evidence>
<sequence length="118" mass="13487">MIQVNIPSTEVNNINDLKELDYFHHGGDSYIFMYDLGDSCSAMVYNIETECDDIIEGAMFESRHHKTGDLQTPISNRGNIFEYCKQGIEQLEKQGIEPTAYKNLLIIANEIKEHLAED</sequence>
<evidence type="ECO:0000313" key="2">
    <source>
        <dbReference type="Proteomes" id="UP000424080"/>
    </source>
</evidence>
<reference evidence="1 2" key="1">
    <citation type="journal article" date="2019" name="Arch. Virol.">
        <title>A novel jumbo Tenacibaculum maritimum lytic phage with head-fiber-like appendages.</title>
        <authorList>
            <person name="Kawato Y."/>
            <person name="Istiqomah I."/>
            <person name="Gaafar A.Y."/>
            <person name="Hanaoka M."/>
            <person name="Ishimaru K."/>
            <person name="Yasuike M."/>
            <person name="Nishiki I."/>
            <person name="Nakamura Y."/>
            <person name="Fujiwara A."/>
            <person name="Nakai T."/>
        </authorList>
    </citation>
    <scope>NUCLEOTIDE SEQUENCE [LARGE SCALE GENOMIC DNA]</scope>
    <source>
        <strain evidence="1 2">PTm5</strain>
    </source>
</reference>
<dbReference type="Proteomes" id="UP000424080">
    <property type="component" value="Segment"/>
</dbReference>
<name>A0A5S9BZG3_9CAUD</name>
<organism evidence="1 2">
    <name type="scientific">Tenacibaculum phage PTm5</name>
    <dbReference type="NCBI Taxonomy" id="2547426"/>
    <lineage>
        <taxon>Viruses</taxon>
        <taxon>Duplodnaviria</taxon>
        <taxon>Heunggongvirae</taxon>
        <taxon>Uroviricota</taxon>
        <taxon>Caudoviricetes</taxon>
        <taxon>Shirahamavirus</taxon>
        <taxon>Shirahamavirus PTm1</taxon>
    </lineage>
</organism>